<keyword evidence="2" id="KW-0808">Transferase</keyword>
<evidence type="ECO:0000259" key="1">
    <source>
        <dbReference type="Pfam" id="PF00535"/>
    </source>
</evidence>
<dbReference type="PANTHER" id="PTHR43630:SF2">
    <property type="entry name" value="GLYCOSYLTRANSFERASE"/>
    <property type="match status" value="1"/>
</dbReference>
<sequence length="357" mass="42410">MITISLCMIMKNEEKTLPNCLDSVRDIVEEIIIVDTGSTDRSKEIAKRYTNHIYDFAWTDDFGAARNASFHYATQEYILWLDADDVLLEEARQKLTLLKQTLDPSVDVVSMKYHYAFDEYGNVSLSFRRNRLVKRSKGFRWVGAVHEYLDVDCPSFRSDIAVTHRRVRSHSDRNLRIYENLLKTGADLSPRDRFYYANELRDHRHFEKAIEQYLAFLQTEEGWIEDVISACANLADCYHQTGDRANELRYTLKSFEYDVPRAEFCCRIGYAFMQRREYRKAIFWYRLATELPRPQNDSGFSREACWTWLPHVQLCVCYDRLGEYQKSREHHEIALRYRPDDKAILANQAFFDRDERR</sequence>
<dbReference type="EMBL" id="CP134050">
    <property type="protein sequence ID" value="WNC16617.1"/>
    <property type="molecule type" value="Genomic_DNA"/>
</dbReference>
<name>A0ABY9TCG3_BREBE</name>
<dbReference type="SUPFAM" id="SSF53448">
    <property type="entry name" value="Nucleotide-diphospho-sugar transferases"/>
    <property type="match status" value="1"/>
</dbReference>
<dbReference type="InterPro" id="IPR011990">
    <property type="entry name" value="TPR-like_helical_dom_sf"/>
</dbReference>
<dbReference type="Pfam" id="PF00535">
    <property type="entry name" value="Glycos_transf_2"/>
    <property type="match status" value="1"/>
</dbReference>
<dbReference type="GO" id="GO:0016757">
    <property type="term" value="F:glycosyltransferase activity"/>
    <property type="evidence" value="ECO:0007669"/>
    <property type="project" value="UniProtKB-KW"/>
</dbReference>
<evidence type="ECO:0000313" key="2">
    <source>
        <dbReference type="EMBL" id="WNC16617.1"/>
    </source>
</evidence>
<dbReference type="InterPro" id="IPR001173">
    <property type="entry name" value="Glyco_trans_2-like"/>
</dbReference>
<dbReference type="Pfam" id="PF13181">
    <property type="entry name" value="TPR_8"/>
    <property type="match status" value="1"/>
</dbReference>
<dbReference type="InterPro" id="IPR019734">
    <property type="entry name" value="TPR_rpt"/>
</dbReference>
<dbReference type="Gene3D" id="1.25.40.10">
    <property type="entry name" value="Tetratricopeptide repeat domain"/>
    <property type="match status" value="1"/>
</dbReference>
<feature type="domain" description="Glycosyltransferase 2-like" evidence="1">
    <location>
        <begin position="5"/>
        <end position="135"/>
    </location>
</feature>
<dbReference type="SUPFAM" id="SSF48452">
    <property type="entry name" value="TPR-like"/>
    <property type="match status" value="1"/>
</dbReference>
<dbReference type="SMART" id="SM00028">
    <property type="entry name" value="TPR"/>
    <property type="match status" value="3"/>
</dbReference>
<organism evidence="2 3">
    <name type="scientific">Brevibacillus brevis</name>
    <name type="common">Bacillus brevis</name>
    <dbReference type="NCBI Taxonomy" id="1393"/>
    <lineage>
        <taxon>Bacteria</taxon>
        <taxon>Bacillati</taxon>
        <taxon>Bacillota</taxon>
        <taxon>Bacilli</taxon>
        <taxon>Bacillales</taxon>
        <taxon>Paenibacillaceae</taxon>
        <taxon>Brevibacillus</taxon>
    </lineage>
</organism>
<dbReference type="PANTHER" id="PTHR43630">
    <property type="entry name" value="POLY-BETA-1,6-N-ACETYL-D-GLUCOSAMINE SYNTHASE"/>
    <property type="match status" value="1"/>
</dbReference>
<keyword evidence="3" id="KW-1185">Reference proteome</keyword>
<dbReference type="EC" id="2.4.-.-" evidence="2"/>
<dbReference type="CDD" id="cd02511">
    <property type="entry name" value="Beta4Glucosyltransferase"/>
    <property type="match status" value="1"/>
</dbReference>
<keyword evidence="2" id="KW-0328">Glycosyltransferase</keyword>
<dbReference type="Proteomes" id="UP001256827">
    <property type="component" value="Chromosome"/>
</dbReference>
<dbReference type="InterPro" id="IPR029044">
    <property type="entry name" value="Nucleotide-diphossugar_trans"/>
</dbReference>
<proteinExistence type="predicted"/>
<accession>A0ABY9TCG3</accession>
<dbReference type="RefSeq" id="WP_310771440.1">
    <property type="nucleotide sequence ID" value="NZ_CP134050.1"/>
</dbReference>
<protein>
    <submittedName>
        <fullName evidence="2">Glycosyltransferase family 2 protein</fullName>
        <ecNumber evidence="2">2.4.-.-</ecNumber>
    </submittedName>
</protein>
<reference evidence="2 3" key="1">
    <citation type="submission" date="2023-09" db="EMBL/GenBank/DDBJ databases">
        <title>Complete Genome and Methylome dissection of Bacillus brevis NEB573 original source of BbsI restriction endonuclease.</title>
        <authorList>
            <person name="Fomenkov A."/>
            <person name="Roberts R.D."/>
        </authorList>
    </citation>
    <scope>NUCLEOTIDE SEQUENCE [LARGE SCALE GENOMIC DNA]</scope>
    <source>
        <strain evidence="2 3">NEB573</strain>
    </source>
</reference>
<dbReference type="Gene3D" id="3.90.550.10">
    <property type="entry name" value="Spore Coat Polysaccharide Biosynthesis Protein SpsA, Chain A"/>
    <property type="match status" value="1"/>
</dbReference>
<evidence type="ECO:0000313" key="3">
    <source>
        <dbReference type="Proteomes" id="UP001256827"/>
    </source>
</evidence>
<gene>
    <name evidence="2" type="ORF">RGB73_09955</name>
</gene>